<accession>A0A090VZA7</accession>
<evidence type="ECO:0000313" key="5">
    <source>
        <dbReference type="Proteomes" id="UP000029646"/>
    </source>
</evidence>
<dbReference type="Proteomes" id="UP000030184">
    <property type="component" value="Unassembled WGS sequence"/>
</dbReference>
<name>A0A090VZA7_9FLAO</name>
<evidence type="ECO:0000313" key="6">
    <source>
        <dbReference type="Proteomes" id="UP000030184"/>
    </source>
</evidence>
<evidence type="ECO:0000313" key="7">
    <source>
        <dbReference type="Proteomes" id="UP000251545"/>
    </source>
</evidence>
<evidence type="ECO:0000313" key="3">
    <source>
        <dbReference type="EMBL" id="GAL88919.1"/>
    </source>
</evidence>
<protein>
    <recommendedName>
        <fullName evidence="8">IPExxxVDY family protein</fullName>
    </recommendedName>
</protein>
<dbReference type="OrthoDB" id="676614at2"/>
<dbReference type="EMBL" id="BBNY01000005">
    <property type="protein sequence ID" value="GAL88919.1"/>
    <property type="molecule type" value="Genomic_DNA"/>
</dbReference>
<organism evidence="2 5">
    <name type="scientific">Jejuia pallidilutea</name>
    <dbReference type="NCBI Taxonomy" id="504487"/>
    <lineage>
        <taxon>Bacteria</taxon>
        <taxon>Pseudomonadati</taxon>
        <taxon>Bacteroidota</taxon>
        <taxon>Flavobacteriia</taxon>
        <taxon>Flavobacteriales</taxon>
        <taxon>Flavobacteriaceae</taxon>
        <taxon>Jejuia</taxon>
    </lineage>
</organism>
<evidence type="ECO:0008006" key="8">
    <source>
        <dbReference type="Google" id="ProtNLM"/>
    </source>
</evidence>
<evidence type="ECO:0000313" key="2">
    <source>
        <dbReference type="EMBL" id="GAL70100.1"/>
    </source>
</evidence>
<comment type="caution">
    <text evidence="2">The sequence shown here is derived from an EMBL/GenBank/DDBJ whole genome shotgun (WGS) entry which is preliminary data.</text>
</comment>
<sequence length="161" mass="18851">MAVHKLILDDIFEDVSCTLIAIHCAIEDYRLAYLLNKYLNITLSRKPKDLDFNKGITKYALFEYEDQKKLITWNLVSNICKIETDSKAEQQSLFNAQHKVIKTYNLIPEYGKVNYFLKIDNEFNNNTEKQIINNLLKIPQIALAYNVDMSLLKSKEHLIFD</sequence>
<dbReference type="NCBIfam" id="NF033205">
    <property type="entry name" value="IPExxxVDY"/>
    <property type="match status" value="1"/>
</dbReference>
<dbReference type="AlphaFoldDB" id="A0A090VZA7"/>
<dbReference type="Proteomes" id="UP000029641">
    <property type="component" value="Unassembled WGS sequence"/>
</dbReference>
<dbReference type="EMBL" id="BBNS01000004">
    <property type="protein sequence ID" value="GAL70100.1"/>
    <property type="molecule type" value="Genomic_DNA"/>
</dbReference>
<dbReference type="Proteomes" id="UP000029646">
    <property type="component" value="Unassembled WGS sequence"/>
</dbReference>
<dbReference type="EMBL" id="BBNR01000001">
    <property type="protein sequence ID" value="GAL65538.1"/>
    <property type="molecule type" value="Genomic_DNA"/>
</dbReference>
<keyword evidence="6" id="KW-1185">Reference proteome</keyword>
<reference evidence="6" key="1">
    <citation type="journal article" date="2014" name="Genome Announc.">
        <title>Draft Genome Sequence of Marine Flavobacterium Jejuia pallidilutea Strain 11shimoA1 and Pigmentation Mutants.</title>
        <authorList>
            <person name="Takatani N."/>
            <person name="Nakanishi M."/>
            <person name="Meirelles P."/>
            <person name="Mino S."/>
            <person name="Suda W."/>
            <person name="Oshima K."/>
            <person name="Hattori M."/>
            <person name="Ohkuma M."/>
            <person name="Hosokawa M."/>
            <person name="Miyashita K."/>
            <person name="Thompson F.L."/>
            <person name="Niwa A."/>
            <person name="Sawabe T."/>
            <person name="Sawabe T."/>
        </authorList>
    </citation>
    <scope>NUCLEOTIDE SEQUENCE [LARGE SCALE GENOMIC DNA]</scope>
    <source>
        <strain evidence="6">JCM 19538</strain>
    </source>
</reference>
<dbReference type="eggNOG" id="ENOG5032ZD8">
    <property type="taxonomic scope" value="Bacteria"/>
</dbReference>
<reference evidence="4 7" key="2">
    <citation type="submission" date="2018-02" db="EMBL/GenBank/DDBJ databases">
        <title>Genomic Encyclopedia of Archaeal and Bacterial Type Strains, Phase II (KMG-II): from individual species to whole genera.</title>
        <authorList>
            <person name="Goeker M."/>
        </authorList>
    </citation>
    <scope>NUCLEOTIDE SEQUENCE [LARGE SCALE GENOMIC DNA]</scope>
    <source>
        <strain evidence="4 7">DSM 21165</strain>
    </source>
</reference>
<dbReference type="InterPro" id="IPR047690">
    <property type="entry name" value="IPExxxVDY_fam"/>
</dbReference>
<gene>
    <name evidence="4" type="ORF">CLV33_10394</name>
    <name evidence="1" type="ORF">JCM19301_3998</name>
    <name evidence="2" type="ORF">JCM19302_2675</name>
    <name evidence="3" type="ORF">JCM19538_1908</name>
</gene>
<dbReference type="EMBL" id="PVEO01000003">
    <property type="protein sequence ID" value="PQV49463.1"/>
    <property type="molecule type" value="Genomic_DNA"/>
</dbReference>
<proteinExistence type="predicted"/>
<evidence type="ECO:0000313" key="1">
    <source>
        <dbReference type="EMBL" id="GAL65538.1"/>
    </source>
</evidence>
<dbReference type="Proteomes" id="UP000251545">
    <property type="component" value="Unassembled WGS sequence"/>
</dbReference>
<dbReference type="STRING" id="504487.JCM19538_1908"/>
<dbReference type="RefSeq" id="WP_042240523.1">
    <property type="nucleotide sequence ID" value="NZ_BBNR01000001.1"/>
</dbReference>
<evidence type="ECO:0000313" key="4">
    <source>
        <dbReference type="EMBL" id="PQV49463.1"/>
    </source>
</evidence>